<accession>A0ABT3TIQ8</accession>
<keyword evidence="1" id="KW-0732">Signal</keyword>
<organism evidence="2 3">
    <name type="scientific">Candidatus Litorirhabdus singularis</name>
    <dbReference type="NCBI Taxonomy" id="2518993"/>
    <lineage>
        <taxon>Bacteria</taxon>
        <taxon>Pseudomonadati</taxon>
        <taxon>Pseudomonadota</taxon>
        <taxon>Gammaproteobacteria</taxon>
        <taxon>Cellvibrionales</taxon>
        <taxon>Halieaceae</taxon>
        <taxon>Candidatus Litorirhabdus</taxon>
    </lineage>
</organism>
<protein>
    <recommendedName>
        <fullName evidence="4">Outer membrane protein beta-barrel domain-containing protein</fullName>
    </recommendedName>
</protein>
<evidence type="ECO:0000313" key="2">
    <source>
        <dbReference type="EMBL" id="MCX2981631.1"/>
    </source>
</evidence>
<feature type="chain" id="PRO_5046625565" description="Outer membrane protein beta-barrel domain-containing protein" evidence="1">
    <location>
        <begin position="23"/>
        <end position="281"/>
    </location>
</feature>
<proteinExistence type="predicted"/>
<name>A0ABT3TIQ8_9GAMM</name>
<evidence type="ECO:0000256" key="1">
    <source>
        <dbReference type="SAM" id="SignalP"/>
    </source>
</evidence>
<comment type="caution">
    <text evidence="2">The sequence shown here is derived from an EMBL/GenBank/DDBJ whole genome shotgun (WGS) entry which is preliminary data.</text>
</comment>
<dbReference type="Proteomes" id="UP001143362">
    <property type="component" value="Unassembled WGS sequence"/>
</dbReference>
<gene>
    <name evidence="2" type="ORF">EYC98_12230</name>
</gene>
<reference evidence="2" key="1">
    <citation type="submission" date="2019-02" db="EMBL/GenBank/DDBJ databases">
        <authorList>
            <person name="Li S.-H."/>
        </authorList>
    </citation>
    <scope>NUCLEOTIDE SEQUENCE</scope>
    <source>
        <strain evidence="2">IMCC14734</strain>
    </source>
</reference>
<feature type="signal peptide" evidence="1">
    <location>
        <begin position="1"/>
        <end position="22"/>
    </location>
</feature>
<dbReference type="RefSeq" id="WP_279245629.1">
    <property type="nucleotide sequence ID" value="NZ_SHNN01000002.1"/>
</dbReference>
<keyword evidence="3" id="KW-1185">Reference proteome</keyword>
<sequence>MKKLSTPVILGGILLLSPLAWGSQPGDRDEVHPLLEDKFTFRAGALRNKAEATFIASRPILPETELTLNTLGINQTKTTGWLAFSWRFSERWALNLSYNAFAVEGGRIVDKDFNFDGVQFAAGADIDTSLRADAWVADVSYSFYKSRNLEIGAGLGLHAFDFRTDIDTVPFINENSVERGTKSNYEVIAPVPNLRLYGRLALSNRTAIDIESGLLSLSYDEWSGEFFYISSRLEYRFKNSIGVGIGYQLTDIDLEEARDFGRRHVYDVKFNGTMLYMTYSY</sequence>
<evidence type="ECO:0008006" key="4">
    <source>
        <dbReference type="Google" id="ProtNLM"/>
    </source>
</evidence>
<evidence type="ECO:0000313" key="3">
    <source>
        <dbReference type="Proteomes" id="UP001143362"/>
    </source>
</evidence>
<dbReference type="EMBL" id="SHNN01000002">
    <property type="protein sequence ID" value="MCX2981631.1"/>
    <property type="molecule type" value="Genomic_DNA"/>
</dbReference>